<protein>
    <submittedName>
        <fullName evidence="3">Helix-turn-helix transcriptional regulator</fullName>
    </submittedName>
</protein>
<dbReference type="PROSITE" id="PS50943">
    <property type="entry name" value="HTH_CROC1"/>
    <property type="match status" value="1"/>
</dbReference>
<dbReference type="CDD" id="cd00093">
    <property type="entry name" value="HTH_XRE"/>
    <property type="match status" value="1"/>
</dbReference>
<keyword evidence="1" id="KW-0238">DNA-binding</keyword>
<dbReference type="SMART" id="SM00530">
    <property type="entry name" value="HTH_XRE"/>
    <property type="match status" value="1"/>
</dbReference>
<dbReference type="Gene3D" id="1.10.260.40">
    <property type="entry name" value="lambda repressor-like DNA-binding domains"/>
    <property type="match status" value="1"/>
</dbReference>
<name>A0ABT6WHD7_9ACTN</name>
<sequence>MVRRVPQPEFGLRLRRMRIERGLSQRDLAVGSVNQSYISLLESGSRVPTLETVVHLAGVLGVPLNTLVDDVPLHTDSPAVGSWLAEDVITSSAIDHGDLEGAQTRLATTYRAALANGSADKALHHGLGLERILEMRGDQDGRYRLLTELVEMAVRVGVPEAAVRTRIALASAARDVGRLAEALTQVEAAQQEIDDSSFVNGPEHVRLLAVHTSVLSDAGGSIEVERIIERMLTMASQLGNRAIAGRAHWVASVALARLGEVEKSLVHLQSAREMLANPSTSLREWARFTRAAASALLDAEAGLAEIEPAMLAARAATAASEAGDGPTVSVSLEVRYALAVGDPERALEIASTVDEETLTGIEKVRFVLALGRAQRRCGREEEAVATLSRAGQLAESAAAYRRAAQIWREVAGTARQ</sequence>
<evidence type="ECO:0000259" key="2">
    <source>
        <dbReference type="PROSITE" id="PS50943"/>
    </source>
</evidence>
<keyword evidence="4" id="KW-1185">Reference proteome</keyword>
<dbReference type="Gene3D" id="1.25.40.10">
    <property type="entry name" value="Tetratricopeptide repeat domain"/>
    <property type="match status" value="1"/>
</dbReference>
<dbReference type="InterPro" id="IPR011990">
    <property type="entry name" value="TPR-like_helical_dom_sf"/>
</dbReference>
<dbReference type="InterPro" id="IPR050807">
    <property type="entry name" value="TransReg_Diox_bact_type"/>
</dbReference>
<dbReference type="InterPro" id="IPR010982">
    <property type="entry name" value="Lambda_DNA-bd_dom_sf"/>
</dbReference>
<dbReference type="SUPFAM" id="SSF47413">
    <property type="entry name" value="lambda repressor-like DNA-binding domains"/>
    <property type="match status" value="1"/>
</dbReference>
<gene>
    <name evidence="3" type="ORF">QLQ12_11115</name>
</gene>
<comment type="caution">
    <text evidence="3">The sequence shown here is derived from an EMBL/GenBank/DDBJ whole genome shotgun (WGS) entry which is preliminary data.</text>
</comment>
<dbReference type="InterPro" id="IPR001387">
    <property type="entry name" value="Cro/C1-type_HTH"/>
</dbReference>
<feature type="domain" description="HTH cro/C1-type" evidence="2">
    <location>
        <begin position="14"/>
        <end position="67"/>
    </location>
</feature>
<proteinExistence type="predicted"/>
<accession>A0ABT6WHD7</accession>
<dbReference type="PANTHER" id="PTHR46797">
    <property type="entry name" value="HTH-TYPE TRANSCRIPTIONAL REGULATOR"/>
    <property type="match status" value="1"/>
</dbReference>
<dbReference type="Proteomes" id="UP001241758">
    <property type="component" value="Unassembled WGS sequence"/>
</dbReference>
<dbReference type="PANTHER" id="PTHR46797:SF1">
    <property type="entry name" value="METHYLPHOSPHONATE SYNTHASE"/>
    <property type="match status" value="1"/>
</dbReference>
<dbReference type="RefSeq" id="WP_282759170.1">
    <property type="nucleotide sequence ID" value="NZ_JASCTH010000006.1"/>
</dbReference>
<dbReference type="SUPFAM" id="SSF48452">
    <property type="entry name" value="TPR-like"/>
    <property type="match status" value="1"/>
</dbReference>
<evidence type="ECO:0000256" key="1">
    <source>
        <dbReference type="ARBA" id="ARBA00023125"/>
    </source>
</evidence>
<evidence type="ECO:0000313" key="3">
    <source>
        <dbReference type="EMBL" id="MDI6099147.1"/>
    </source>
</evidence>
<reference evidence="3 4" key="1">
    <citation type="submission" date="2023-05" db="EMBL/GenBank/DDBJ databases">
        <title>Actinoplanes sp. NEAU-A12 genome sequencing.</title>
        <authorList>
            <person name="Wang Z.-S."/>
        </authorList>
    </citation>
    <scope>NUCLEOTIDE SEQUENCE [LARGE SCALE GENOMIC DNA]</scope>
    <source>
        <strain evidence="3 4">NEAU-A12</strain>
    </source>
</reference>
<organism evidence="3 4">
    <name type="scientific">Actinoplanes sandaracinus</name>
    <dbReference type="NCBI Taxonomy" id="3045177"/>
    <lineage>
        <taxon>Bacteria</taxon>
        <taxon>Bacillati</taxon>
        <taxon>Actinomycetota</taxon>
        <taxon>Actinomycetes</taxon>
        <taxon>Micromonosporales</taxon>
        <taxon>Micromonosporaceae</taxon>
        <taxon>Actinoplanes</taxon>
    </lineage>
</organism>
<dbReference type="EMBL" id="JASCTH010000006">
    <property type="protein sequence ID" value="MDI6099147.1"/>
    <property type="molecule type" value="Genomic_DNA"/>
</dbReference>
<dbReference type="Pfam" id="PF01381">
    <property type="entry name" value="HTH_3"/>
    <property type="match status" value="1"/>
</dbReference>
<evidence type="ECO:0000313" key="4">
    <source>
        <dbReference type="Proteomes" id="UP001241758"/>
    </source>
</evidence>